<reference evidence="1 2" key="1">
    <citation type="submission" date="2016-04" db="EMBL/GenBank/DDBJ databases">
        <title>Draft genome sequence of Aeribacillus pallidus 8m3 from petroleum reservoir.</title>
        <authorList>
            <person name="Poltaraus A.B."/>
            <person name="Nazina T.N."/>
            <person name="Tourova T.P."/>
            <person name="Malakho S.M."/>
            <person name="Korshunova A.V."/>
            <person name="Sokolova D.S."/>
        </authorList>
    </citation>
    <scope>NUCLEOTIDE SEQUENCE [LARGE SCALE GENOMIC DNA]</scope>
    <source>
        <strain evidence="1 2">8m3</strain>
    </source>
</reference>
<dbReference type="AlphaFoldDB" id="A0A165X2M5"/>
<dbReference type="OrthoDB" id="5751230at2"/>
<protein>
    <recommendedName>
        <fullName evidence="3">Transposase IS4-like domain-containing protein</fullName>
    </recommendedName>
</protein>
<dbReference type="RefSeq" id="WP_063388903.1">
    <property type="nucleotide sequence ID" value="NZ_LWBR01000048.1"/>
</dbReference>
<sequence>MEGIRLSIVPPLTSMKRSSLKNRVNNKGAKFDSFSNKITWFGHKVHLSVDTISELPIAIEVTPTHVNDGEVDPTLIGNVTDCTNFQVEFLIMDGGCNQLYEKTISFYQIEN</sequence>
<evidence type="ECO:0000313" key="2">
    <source>
        <dbReference type="Proteomes" id="UP000076476"/>
    </source>
</evidence>
<evidence type="ECO:0000313" key="1">
    <source>
        <dbReference type="EMBL" id="KZN95560.1"/>
    </source>
</evidence>
<organism evidence="1 2">
    <name type="scientific">Aeribacillus pallidus</name>
    <dbReference type="NCBI Taxonomy" id="33936"/>
    <lineage>
        <taxon>Bacteria</taxon>
        <taxon>Bacillati</taxon>
        <taxon>Bacillota</taxon>
        <taxon>Bacilli</taxon>
        <taxon>Bacillales</taxon>
        <taxon>Bacillaceae</taxon>
        <taxon>Aeribacillus</taxon>
    </lineage>
</organism>
<proteinExistence type="predicted"/>
<dbReference type="Proteomes" id="UP000076476">
    <property type="component" value="Unassembled WGS sequence"/>
</dbReference>
<dbReference type="EMBL" id="LWBR01000048">
    <property type="protein sequence ID" value="KZN95560.1"/>
    <property type="molecule type" value="Genomic_DNA"/>
</dbReference>
<comment type="caution">
    <text evidence="1">The sequence shown here is derived from an EMBL/GenBank/DDBJ whole genome shotgun (WGS) entry which is preliminary data.</text>
</comment>
<accession>A0A165X2M5</accession>
<gene>
    <name evidence="1" type="ORF">AZI98_14065</name>
</gene>
<evidence type="ECO:0008006" key="3">
    <source>
        <dbReference type="Google" id="ProtNLM"/>
    </source>
</evidence>
<name>A0A165X2M5_9BACI</name>
<keyword evidence="2" id="KW-1185">Reference proteome</keyword>